<feature type="active site" description="Charge relay system" evidence="7">
    <location>
        <position position="220"/>
    </location>
</feature>
<feature type="active site" description="Charge relay system" evidence="7">
    <location>
        <position position="393"/>
    </location>
</feature>
<keyword evidence="9" id="KW-0732">Signal</keyword>
<proteinExistence type="inferred from homology"/>
<feature type="chain" id="PRO_5035465782" description="subtilisin" evidence="9">
    <location>
        <begin position="21"/>
        <end position="548"/>
    </location>
</feature>
<dbReference type="PANTHER" id="PTHR43399">
    <property type="entry name" value="SUBTILISIN-RELATED"/>
    <property type="match status" value="1"/>
</dbReference>
<dbReference type="InterPro" id="IPR051048">
    <property type="entry name" value="Peptidase_S8/S53_subtilisin"/>
</dbReference>
<keyword evidence="3 7" id="KW-0378">Hydrolase</keyword>
<dbReference type="Gene3D" id="3.40.50.200">
    <property type="entry name" value="Peptidase S8/S53 domain"/>
    <property type="match status" value="1"/>
</dbReference>
<comment type="catalytic activity">
    <reaction evidence="5">
        <text>Hydrolysis of proteins with broad specificity for peptide bonds, and a preference for a large uncharged residue in P1. Hydrolyzes peptide amides.</text>
        <dbReference type="EC" id="3.4.21.62"/>
    </reaction>
</comment>
<evidence type="ECO:0000256" key="9">
    <source>
        <dbReference type="SAM" id="SignalP"/>
    </source>
</evidence>
<organism evidence="11 12">
    <name type="scientific">Pythium oligandrum</name>
    <name type="common">Mycoparasitic fungus</name>
    <dbReference type="NCBI Taxonomy" id="41045"/>
    <lineage>
        <taxon>Eukaryota</taxon>
        <taxon>Sar</taxon>
        <taxon>Stramenopiles</taxon>
        <taxon>Oomycota</taxon>
        <taxon>Peronosporomycetes</taxon>
        <taxon>Pythiales</taxon>
        <taxon>Pythiaceae</taxon>
        <taxon>Pythium</taxon>
    </lineage>
</organism>
<evidence type="ECO:0000256" key="7">
    <source>
        <dbReference type="PROSITE-ProRule" id="PRU01240"/>
    </source>
</evidence>
<gene>
    <name evidence="11" type="ORF">Poli38472_003809</name>
</gene>
<feature type="region of interest" description="Disordered" evidence="8">
    <location>
        <begin position="463"/>
        <end position="516"/>
    </location>
</feature>
<dbReference type="GO" id="GO:0006508">
    <property type="term" value="P:proteolysis"/>
    <property type="evidence" value="ECO:0007669"/>
    <property type="project" value="UniProtKB-KW"/>
</dbReference>
<reference evidence="11" key="1">
    <citation type="submission" date="2019-03" db="EMBL/GenBank/DDBJ databases">
        <title>Long read genome sequence of the mycoparasitic Pythium oligandrum ATCC 38472 isolated from sugarbeet rhizosphere.</title>
        <authorList>
            <person name="Gaulin E."/>
        </authorList>
    </citation>
    <scope>NUCLEOTIDE SEQUENCE</scope>
    <source>
        <strain evidence="11">ATCC 38472_TT</strain>
    </source>
</reference>
<keyword evidence="12" id="KW-1185">Reference proteome</keyword>
<dbReference type="InterPro" id="IPR023828">
    <property type="entry name" value="Peptidase_S8_Ser-AS"/>
</dbReference>
<evidence type="ECO:0000256" key="5">
    <source>
        <dbReference type="ARBA" id="ARBA00023529"/>
    </source>
</evidence>
<dbReference type="EMBL" id="SPLM01000036">
    <property type="protein sequence ID" value="TMW66044.1"/>
    <property type="molecule type" value="Genomic_DNA"/>
</dbReference>
<dbReference type="EC" id="3.4.21.62" evidence="6"/>
<comment type="caution">
    <text evidence="11">The sequence shown here is derived from an EMBL/GenBank/DDBJ whole genome shotgun (WGS) entry which is preliminary data.</text>
</comment>
<protein>
    <recommendedName>
        <fullName evidence="6">subtilisin</fullName>
        <ecNumber evidence="6">3.4.21.62</ecNumber>
    </recommendedName>
</protein>
<keyword evidence="2 7" id="KW-0645">Protease</keyword>
<dbReference type="Proteomes" id="UP000794436">
    <property type="component" value="Unassembled WGS sequence"/>
</dbReference>
<comment type="similarity">
    <text evidence="1 7">Belongs to the peptidase S8 family.</text>
</comment>
<feature type="domain" description="Peptidase S8/S53" evidence="10">
    <location>
        <begin position="175"/>
        <end position="454"/>
    </location>
</feature>
<dbReference type="AlphaFoldDB" id="A0A8K1FM91"/>
<evidence type="ECO:0000256" key="4">
    <source>
        <dbReference type="ARBA" id="ARBA00022825"/>
    </source>
</evidence>
<dbReference type="SUPFAM" id="SSF52743">
    <property type="entry name" value="Subtilisin-like"/>
    <property type="match status" value="1"/>
</dbReference>
<keyword evidence="4 7" id="KW-0720">Serine protease</keyword>
<evidence type="ECO:0000256" key="3">
    <source>
        <dbReference type="ARBA" id="ARBA00022801"/>
    </source>
</evidence>
<evidence type="ECO:0000256" key="1">
    <source>
        <dbReference type="ARBA" id="ARBA00011073"/>
    </source>
</evidence>
<dbReference type="PROSITE" id="PS00138">
    <property type="entry name" value="SUBTILASE_SER"/>
    <property type="match status" value="1"/>
</dbReference>
<dbReference type="OrthoDB" id="1911066at2759"/>
<dbReference type="GO" id="GO:0004252">
    <property type="term" value="F:serine-type endopeptidase activity"/>
    <property type="evidence" value="ECO:0007669"/>
    <property type="project" value="UniProtKB-UniRule"/>
</dbReference>
<name>A0A8K1FM91_PYTOL</name>
<accession>A0A8K1FM91</accession>
<sequence length="548" mass="57052">MVLTKFTALAAVVAISGAAAAPRIDPSVHRTLRQQGTVNLIVTMRDSNEAPLKAVQEASYATRGAKIEALVERLSAHAETSQKDVEAITAHESSDSLFTESRSYWISNQRYIKGATVELLEKLAAVPSILEVREEQILHLPKLSASSVNATASTTNEWGVVKVGAPTVWAGDNKGEGIVVSSIDSGVLGTHEALKGNFRADHGWYDPSGKKTAPYDAMGHGTHTMGTIAGANGIGVAPGSTWISCKGCGTEEEGCSEADLLSCAQWITCPTDTSGNNKDCSKAPHLVSNSWGGGQGDTFYKAAVDSWQAAGIIPIFANGNEGPACTTASSPGDYDNVIAVGATDSKDALADFSSKGPTKNGGLLKPEVSAPGVDVRSAWLTGNTAYNTISGTSMATPHVSGVVALLLKAKPGLTYDQVKDALIHGVDTSSLASTGATCGNTKDGVFPNNMYGYGRVNAVKVLGGSSSPTSAPSPTPTTRTPAPTTRTPTPTSTRTPAPTTRTPAPTTRTPAPTTQAPSTCSALDFYDCYYSDNCYWDWSSSACVDYSQ</sequence>
<feature type="signal peptide" evidence="9">
    <location>
        <begin position="1"/>
        <end position="20"/>
    </location>
</feature>
<dbReference type="InterPro" id="IPR000209">
    <property type="entry name" value="Peptidase_S8/S53_dom"/>
</dbReference>
<dbReference type="InterPro" id="IPR015500">
    <property type="entry name" value="Peptidase_S8_subtilisin-rel"/>
</dbReference>
<feature type="active site" description="Charge relay system" evidence="7">
    <location>
        <position position="184"/>
    </location>
</feature>
<dbReference type="PRINTS" id="PR00723">
    <property type="entry name" value="SUBTILISIN"/>
</dbReference>
<dbReference type="PANTHER" id="PTHR43399:SF4">
    <property type="entry name" value="CELL WALL-ASSOCIATED PROTEASE"/>
    <property type="match status" value="1"/>
</dbReference>
<evidence type="ECO:0000256" key="8">
    <source>
        <dbReference type="SAM" id="MobiDB-lite"/>
    </source>
</evidence>
<dbReference type="PROSITE" id="PS51892">
    <property type="entry name" value="SUBTILASE"/>
    <property type="match status" value="1"/>
</dbReference>
<dbReference type="InterPro" id="IPR036852">
    <property type="entry name" value="Peptidase_S8/S53_dom_sf"/>
</dbReference>
<evidence type="ECO:0000256" key="2">
    <source>
        <dbReference type="ARBA" id="ARBA00022670"/>
    </source>
</evidence>
<evidence type="ECO:0000313" key="11">
    <source>
        <dbReference type="EMBL" id="TMW66044.1"/>
    </source>
</evidence>
<feature type="compositionally biased region" description="Low complexity" evidence="8">
    <location>
        <begin position="465"/>
        <end position="516"/>
    </location>
</feature>
<evidence type="ECO:0000256" key="6">
    <source>
        <dbReference type="ARBA" id="ARBA00023619"/>
    </source>
</evidence>
<dbReference type="Pfam" id="PF00082">
    <property type="entry name" value="Peptidase_S8"/>
    <property type="match status" value="1"/>
</dbReference>
<evidence type="ECO:0000313" key="12">
    <source>
        <dbReference type="Proteomes" id="UP000794436"/>
    </source>
</evidence>
<evidence type="ECO:0000259" key="10">
    <source>
        <dbReference type="Pfam" id="PF00082"/>
    </source>
</evidence>